<feature type="non-terminal residue" evidence="1">
    <location>
        <position position="1"/>
    </location>
</feature>
<evidence type="ECO:0000313" key="2">
    <source>
        <dbReference type="Proteomes" id="UP000287651"/>
    </source>
</evidence>
<accession>A0A426Z390</accession>
<dbReference type="AlphaFoldDB" id="A0A426Z390"/>
<protein>
    <submittedName>
        <fullName evidence="1">Uncharacterized protein</fullName>
    </submittedName>
</protein>
<dbReference type="Proteomes" id="UP000287651">
    <property type="component" value="Unassembled WGS sequence"/>
</dbReference>
<comment type="caution">
    <text evidence="1">The sequence shown here is derived from an EMBL/GenBank/DDBJ whole genome shotgun (WGS) entry which is preliminary data.</text>
</comment>
<organism evidence="1 2">
    <name type="scientific">Ensete ventricosum</name>
    <name type="common">Abyssinian banana</name>
    <name type="synonym">Musa ensete</name>
    <dbReference type="NCBI Taxonomy" id="4639"/>
    <lineage>
        <taxon>Eukaryota</taxon>
        <taxon>Viridiplantae</taxon>
        <taxon>Streptophyta</taxon>
        <taxon>Embryophyta</taxon>
        <taxon>Tracheophyta</taxon>
        <taxon>Spermatophyta</taxon>
        <taxon>Magnoliopsida</taxon>
        <taxon>Liliopsida</taxon>
        <taxon>Zingiberales</taxon>
        <taxon>Musaceae</taxon>
        <taxon>Ensete</taxon>
    </lineage>
</organism>
<evidence type="ECO:0000313" key="1">
    <source>
        <dbReference type="EMBL" id="RRT58455.1"/>
    </source>
</evidence>
<proteinExistence type="predicted"/>
<name>A0A426Z390_ENSVE</name>
<gene>
    <name evidence="1" type="ORF">B296_00023324</name>
</gene>
<dbReference type="EMBL" id="AMZH03008675">
    <property type="protein sequence ID" value="RRT58455.1"/>
    <property type="molecule type" value="Genomic_DNA"/>
</dbReference>
<sequence>QCGRTISCCTSKMSNRVEAVTDDEGNSKVEAAAVDDERKKQTQKQASWLIRRGSSGQIKSFAALSSSLLPAFGAGIEGNYPAIKKYVIAPYDPRYR</sequence>
<reference evidence="1 2" key="1">
    <citation type="journal article" date="2014" name="Agronomy (Basel)">
        <title>A Draft Genome Sequence for Ensete ventricosum, the Drought-Tolerant Tree Against Hunger.</title>
        <authorList>
            <person name="Harrison J."/>
            <person name="Moore K.A."/>
            <person name="Paszkiewicz K."/>
            <person name="Jones T."/>
            <person name="Grant M."/>
            <person name="Ambacheew D."/>
            <person name="Muzemil S."/>
            <person name="Studholme D.J."/>
        </authorList>
    </citation>
    <scope>NUCLEOTIDE SEQUENCE [LARGE SCALE GENOMIC DNA]</scope>
</reference>